<protein>
    <submittedName>
        <fullName evidence="1">C_GCAxxG_C_C family protein</fullName>
    </submittedName>
</protein>
<dbReference type="Pfam" id="PF09719">
    <property type="entry name" value="C_GCAxxG_C_C"/>
    <property type="match status" value="1"/>
</dbReference>
<dbReference type="EMBL" id="CYYY01000018">
    <property type="protein sequence ID" value="CUO25338.1"/>
    <property type="molecule type" value="Genomic_DNA"/>
</dbReference>
<dbReference type="AlphaFoldDB" id="A0A174DMA9"/>
<name>A0A174DMA9_9FIRM</name>
<evidence type="ECO:0000313" key="1">
    <source>
        <dbReference type="EMBL" id="CUO25338.1"/>
    </source>
</evidence>
<evidence type="ECO:0000313" key="2">
    <source>
        <dbReference type="Proteomes" id="UP000095439"/>
    </source>
</evidence>
<dbReference type="Proteomes" id="UP000095439">
    <property type="component" value="Unassembled WGS sequence"/>
</dbReference>
<gene>
    <name evidence="1" type="ORF">ERS852423_02702</name>
</gene>
<dbReference type="InterPro" id="IPR010181">
    <property type="entry name" value="CGCAxxGCC_motif"/>
</dbReference>
<sequence>MNKADKAESLFRTGYNCSQSVYVAFAEELGITVEEAAKKASPFGAGFGKLREVCGAVTGMVMVIGDLYGYDDPKDAAGKKQLYVLVQKLCGSFEASEGSLICRELLGLEKGEDLEEPAVRTEAYYQSRPCVKACRRAAEILEEYVKEQKRK</sequence>
<accession>A0A174DMA9</accession>
<reference evidence="1 2" key="1">
    <citation type="submission" date="2015-09" db="EMBL/GenBank/DDBJ databases">
        <authorList>
            <consortium name="Pathogen Informatics"/>
        </authorList>
    </citation>
    <scope>NUCLEOTIDE SEQUENCE [LARGE SCALE GENOMIC DNA]</scope>
    <source>
        <strain evidence="1 2">2789STDY5608866</strain>
    </source>
</reference>
<organism evidence="1 2">
    <name type="scientific">Dorea longicatena</name>
    <dbReference type="NCBI Taxonomy" id="88431"/>
    <lineage>
        <taxon>Bacteria</taxon>
        <taxon>Bacillati</taxon>
        <taxon>Bacillota</taxon>
        <taxon>Clostridia</taxon>
        <taxon>Lachnospirales</taxon>
        <taxon>Lachnospiraceae</taxon>
        <taxon>Dorea</taxon>
    </lineage>
</organism>
<proteinExistence type="predicted"/>
<dbReference type="RefSeq" id="WP_055182306.1">
    <property type="nucleotide sequence ID" value="NZ_CABIWY010000018.1"/>
</dbReference>
<dbReference type="NCBIfam" id="TIGR01909">
    <property type="entry name" value="C_GCAxxG_C_C"/>
    <property type="match status" value="1"/>
</dbReference>